<evidence type="ECO:0000259" key="1">
    <source>
        <dbReference type="Pfam" id="PF03432"/>
    </source>
</evidence>
<dbReference type="InterPro" id="IPR007497">
    <property type="entry name" value="SIMPL/DUF541"/>
</dbReference>
<dbReference type="AlphaFoldDB" id="A0A174EXQ9"/>
<feature type="domain" description="MobA/VirD2-like nuclease" evidence="1">
    <location>
        <begin position="19"/>
        <end position="147"/>
    </location>
</feature>
<dbReference type="EMBL" id="CYYM01000013">
    <property type="protein sequence ID" value="CUO42892.1"/>
    <property type="molecule type" value="Genomic_DNA"/>
</dbReference>
<accession>A0A174EXQ9</accession>
<dbReference type="InterPro" id="IPR005094">
    <property type="entry name" value="Endonuclease_MobA/VirD2"/>
</dbReference>
<sequence>MAVTKTHPIKSTLKAAIDYILNPEKTDGKLLASSFGCGLETADIEFAWTREAAGDRGTHLGRHLIQSFAVGETTPEEAHKIGMELAGAVLGGKYEFVLTTHVDKDHLHNHLIFNSVSFVDYKKYHSNKQSYYHIRRTSDRICKEHGLSVVVPGQDRGKSYAEYTAEKQGTSYKAKLKTAIDNLIPRVKDFDELLRRLQEMGYEIKQGKYISFRAAGQERFTRTKTLGAAYTEEAIKERIKGVYVAKTKTLREDKKIRLVVDLENSIKAQQSAGYERWAKIHNLKQAAKSMNFLTENKIEYYSELESKIADIMTAHDAAAKAVKEVEQRIEFAADNKRLGQVLYALAHSSLRPEFSIEYTVADVEKCKNELLHKAIEDSIQKAQVLTTAANVKLGEIQAIDYSWGEIDFVTKPLNEMRLMECTECEMSAPGAYDIDIEADDINVTDTATVIWEIA</sequence>
<evidence type="ECO:0000313" key="3">
    <source>
        <dbReference type="Proteomes" id="UP000095380"/>
    </source>
</evidence>
<name>A0A174EXQ9_9FIRM</name>
<reference evidence="2 3" key="1">
    <citation type="submission" date="2015-09" db="EMBL/GenBank/DDBJ databases">
        <authorList>
            <consortium name="Pathogen Informatics"/>
        </authorList>
    </citation>
    <scope>NUCLEOTIDE SEQUENCE [LARGE SCALE GENOMIC DNA]</scope>
    <source>
        <strain evidence="2 3">2789STDY5608851</strain>
    </source>
</reference>
<dbReference type="Pfam" id="PF04402">
    <property type="entry name" value="SIMPL"/>
    <property type="match status" value="1"/>
</dbReference>
<dbReference type="Pfam" id="PF03432">
    <property type="entry name" value="Relaxase"/>
    <property type="match status" value="1"/>
</dbReference>
<dbReference type="Proteomes" id="UP000095380">
    <property type="component" value="Unassembled WGS sequence"/>
</dbReference>
<gene>
    <name evidence="2" type="ORF">ERS852408_02137</name>
</gene>
<dbReference type="RefSeq" id="WP_081019690.1">
    <property type="nucleotide sequence ID" value="NZ_CYYM01000013.1"/>
</dbReference>
<proteinExistence type="predicted"/>
<organism evidence="2 3">
    <name type="scientific">Dorea longicatena</name>
    <dbReference type="NCBI Taxonomy" id="88431"/>
    <lineage>
        <taxon>Bacteria</taxon>
        <taxon>Bacillati</taxon>
        <taxon>Bacillota</taxon>
        <taxon>Clostridia</taxon>
        <taxon>Lachnospirales</taxon>
        <taxon>Lachnospiraceae</taxon>
        <taxon>Dorea</taxon>
    </lineage>
</organism>
<evidence type="ECO:0000313" key="2">
    <source>
        <dbReference type="EMBL" id="CUO42892.1"/>
    </source>
</evidence>
<dbReference type="Gene3D" id="3.30.110.170">
    <property type="entry name" value="Protein of unknown function (DUF541), domain 1"/>
    <property type="match status" value="1"/>
</dbReference>
<protein>
    <submittedName>
        <fullName evidence="2">Oxidative stress defense protein</fullName>
    </submittedName>
</protein>